<gene>
    <name evidence="1" type="ORF">PB01_10550</name>
</gene>
<dbReference type="OrthoDB" id="2374547at2"/>
<dbReference type="AlphaFoldDB" id="A0A5J6SMR1"/>
<reference evidence="1 2" key="1">
    <citation type="submission" date="2018-07" db="EMBL/GenBank/DDBJ databases">
        <title>Complete genome sequence of Psychrobacillus sp. PB01, isolated from iceberg, and comparative genome analysis of Psychrobacillus strains.</title>
        <authorList>
            <person name="Lee P.C."/>
        </authorList>
    </citation>
    <scope>NUCLEOTIDE SEQUENCE [LARGE SCALE GENOMIC DNA]</scope>
    <source>
        <strain evidence="1 2">PB01</strain>
    </source>
</reference>
<organism evidence="1 2">
    <name type="scientific">Psychrobacillus glaciei</name>
    <dbReference type="NCBI Taxonomy" id="2283160"/>
    <lineage>
        <taxon>Bacteria</taxon>
        <taxon>Bacillati</taxon>
        <taxon>Bacillota</taxon>
        <taxon>Bacilli</taxon>
        <taxon>Bacillales</taxon>
        <taxon>Bacillaceae</taxon>
        <taxon>Psychrobacillus</taxon>
    </lineage>
</organism>
<dbReference type="KEGG" id="psyo:PB01_10550"/>
<dbReference type="RefSeq" id="WP_151700161.1">
    <property type="nucleotide sequence ID" value="NZ_CP031223.1"/>
</dbReference>
<protein>
    <recommendedName>
        <fullName evidence="3">YwhD family protein</fullName>
    </recommendedName>
</protein>
<name>A0A5J6SMR1_9BACI</name>
<proteinExistence type="predicted"/>
<dbReference type="Pfam" id="PF08741">
    <property type="entry name" value="YwhD"/>
    <property type="match status" value="1"/>
</dbReference>
<sequence>MKTKIPFTIISNDSTNGDGGFGVGVIDLNNVTPIIIDCQQQQAYIDVEALHGRSKIEKKVRFLSDKAHASNDFNKYWIVWVAMQVSEQGPYFFGITASEIRVSKEERRIKLGFKSLPEQVNFLDKALKGKYIFSHMDAPSKKLLKQFLREVNIDYFENSSSELKELLGVE</sequence>
<evidence type="ECO:0000313" key="1">
    <source>
        <dbReference type="EMBL" id="QFF99235.1"/>
    </source>
</evidence>
<evidence type="ECO:0008006" key="3">
    <source>
        <dbReference type="Google" id="ProtNLM"/>
    </source>
</evidence>
<accession>A0A5J6SMR1</accession>
<evidence type="ECO:0000313" key="2">
    <source>
        <dbReference type="Proteomes" id="UP000325517"/>
    </source>
</evidence>
<keyword evidence="2" id="KW-1185">Reference proteome</keyword>
<dbReference type="InterPro" id="IPR014852">
    <property type="entry name" value="YwhD"/>
</dbReference>
<dbReference type="Proteomes" id="UP000325517">
    <property type="component" value="Chromosome"/>
</dbReference>
<dbReference type="EMBL" id="CP031223">
    <property type="protein sequence ID" value="QFF99235.1"/>
    <property type="molecule type" value="Genomic_DNA"/>
</dbReference>